<feature type="domain" description="Carrier" evidence="3">
    <location>
        <begin position="91"/>
        <end position="168"/>
    </location>
</feature>
<dbReference type="InterPro" id="IPR020806">
    <property type="entry name" value="PKS_PP-bd"/>
</dbReference>
<dbReference type="Proteomes" id="UP001600888">
    <property type="component" value="Unassembled WGS sequence"/>
</dbReference>
<dbReference type="InterPro" id="IPR036736">
    <property type="entry name" value="ACP-like_sf"/>
</dbReference>
<keyword evidence="2" id="KW-0597">Phosphoprotein</keyword>
<name>A0ABR4DSM0_9PEZI</name>
<keyword evidence="1" id="KW-0596">Phosphopantetheine</keyword>
<gene>
    <name evidence="4" type="ORF">FJTKL_05595</name>
</gene>
<dbReference type="InterPro" id="IPR050091">
    <property type="entry name" value="PKS_NRPS_Biosynth_Enz"/>
</dbReference>
<dbReference type="Pfam" id="PF23297">
    <property type="entry name" value="ACP_SdgA_C"/>
    <property type="match status" value="1"/>
</dbReference>
<keyword evidence="5" id="KW-1185">Reference proteome</keyword>
<accession>A0ABR4DSM0</accession>
<dbReference type="InterPro" id="IPR009081">
    <property type="entry name" value="PP-bd_ACP"/>
</dbReference>
<sequence length="181" mass="19538">MERFRKHQYHVLSETDVLSVIEEALVSKPERQMLLGLNGANLDNPTEARFWSLPWRAKTSDAGSSPNVGKASSNNAGDLAGVLSSVETFSDAVDAVRKSIVTKLMDIFMIDEAEVDPKKSVSDLGVDLLVAVELRNLLALRAGAKVSIFDIMSSASLNALAENITTKSSFVDASLIEAKDN</sequence>
<dbReference type="PANTHER" id="PTHR43775:SF29">
    <property type="entry name" value="ASPERFURANONE POLYKETIDE SYNTHASE AFOG-RELATED"/>
    <property type="match status" value="1"/>
</dbReference>
<dbReference type="Gene3D" id="1.10.1200.10">
    <property type="entry name" value="ACP-like"/>
    <property type="match status" value="1"/>
</dbReference>
<dbReference type="PANTHER" id="PTHR43775">
    <property type="entry name" value="FATTY ACID SYNTHASE"/>
    <property type="match status" value="1"/>
</dbReference>
<evidence type="ECO:0000259" key="3">
    <source>
        <dbReference type="PROSITE" id="PS50075"/>
    </source>
</evidence>
<dbReference type="SUPFAM" id="SSF47336">
    <property type="entry name" value="ACP-like"/>
    <property type="match status" value="1"/>
</dbReference>
<evidence type="ECO:0000256" key="2">
    <source>
        <dbReference type="ARBA" id="ARBA00022553"/>
    </source>
</evidence>
<protein>
    <recommendedName>
        <fullName evidence="3">Carrier domain-containing protein</fullName>
    </recommendedName>
</protein>
<organism evidence="4 5">
    <name type="scientific">Diaporthe vaccinii</name>
    <dbReference type="NCBI Taxonomy" id="105482"/>
    <lineage>
        <taxon>Eukaryota</taxon>
        <taxon>Fungi</taxon>
        <taxon>Dikarya</taxon>
        <taxon>Ascomycota</taxon>
        <taxon>Pezizomycotina</taxon>
        <taxon>Sordariomycetes</taxon>
        <taxon>Sordariomycetidae</taxon>
        <taxon>Diaporthales</taxon>
        <taxon>Diaporthaceae</taxon>
        <taxon>Diaporthe</taxon>
        <taxon>Diaporthe eres species complex</taxon>
    </lineage>
</organism>
<dbReference type="EMBL" id="JBAWTH010000201">
    <property type="protein sequence ID" value="KAL2273075.1"/>
    <property type="molecule type" value="Genomic_DNA"/>
</dbReference>
<comment type="caution">
    <text evidence="4">The sequence shown here is derived from an EMBL/GenBank/DDBJ whole genome shotgun (WGS) entry which is preliminary data.</text>
</comment>
<evidence type="ECO:0000313" key="5">
    <source>
        <dbReference type="Proteomes" id="UP001600888"/>
    </source>
</evidence>
<dbReference type="PROSITE" id="PS50075">
    <property type="entry name" value="CARRIER"/>
    <property type="match status" value="1"/>
</dbReference>
<evidence type="ECO:0000313" key="4">
    <source>
        <dbReference type="EMBL" id="KAL2273075.1"/>
    </source>
</evidence>
<dbReference type="SMART" id="SM00823">
    <property type="entry name" value="PKS_PP"/>
    <property type="match status" value="1"/>
</dbReference>
<reference evidence="4 5" key="1">
    <citation type="submission" date="2024-03" db="EMBL/GenBank/DDBJ databases">
        <title>A high-quality draft genome sequence of Diaporthe vaccinii, a causative agent of upright dieback and viscid rot disease in cranberry plants.</title>
        <authorList>
            <person name="Sarrasin M."/>
            <person name="Lang B.F."/>
            <person name="Burger G."/>
        </authorList>
    </citation>
    <scope>NUCLEOTIDE SEQUENCE [LARGE SCALE GENOMIC DNA]</scope>
    <source>
        <strain evidence="4 5">IS7</strain>
    </source>
</reference>
<proteinExistence type="predicted"/>
<evidence type="ECO:0000256" key="1">
    <source>
        <dbReference type="ARBA" id="ARBA00022450"/>
    </source>
</evidence>